<evidence type="ECO:0000313" key="1">
    <source>
        <dbReference type="EMBL" id="SVD93035.1"/>
    </source>
</evidence>
<dbReference type="Pfam" id="PF02945">
    <property type="entry name" value="Endonuclease_7"/>
    <property type="match status" value="1"/>
</dbReference>
<dbReference type="InterPro" id="IPR004211">
    <property type="entry name" value="Endonuclease_7"/>
</dbReference>
<name>A0A382ZD52_9ZZZZ</name>
<proteinExistence type="predicted"/>
<reference evidence="1" key="1">
    <citation type="submission" date="2018-05" db="EMBL/GenBank/DDBJ databases">
        <authorList>
            <person name="Lanie J.A."/>
            <person name="Ng W.-L."/>
            <person name="Kazmierczak K.M."/>
            <person name="Andrzejewski T.M."/>
            <person name="Davidsen T.M."/>
            <person name="Wayne K.J."/>
            <person name="Tettelin H."/>
            <person name="Glass J.I."/>
            <person name="Rusch D."/>
            <person name="Podicherti R."/>
            <person name="Tsui H.-C.T."/>
            <person name="Winkler M.E."/>
        </authorList>
    </citation>
    <scope>NUCLEOTIDE SEQUENCE</scope>
</reference>
<organism evidence="1">
    <name type="scientific">marine metagenome</name>
    <dbReference type="NCBI Taxonomy" id="408172"/>
    <lineage>
        <taxon>unclassified sequences</taxon>
        <taxon>metagenomes</taxon>
        <taxon>ecological metagenomes</taxon>
    </lineage>
</organism>
<dbReference type="InterPro" id="IPR038563">
    <property type="entry name" value="Endonuclease_7_sf"/>
</dbReference>
<protein>
    <submittedName>
        <fullName evidence="1">Uncharacterized protein</fullName>
    </submittedName>
</protein>
<sequence>RKTVSKPDIDYRCPCCGKTEKEILFFFGSLQGKAKGSKRSLWTLDHDHNALEIREYVCLYCNDTLSRSGDSPETLRKCADYLEKHKKVKKRLDNGLGFLYNSI</sequence>
<feature type="non-terminal residue" evidence="1">
    <location>
        <position position="1"/>
    </location>
</feature>
<dbReference type="EMBL" id="UINC01182686">
    <property type="protein sequence ID" value="SVD93035.1"/>
    <property type="molecule type" value="Genomic_DNA"/>
</dbReference>
<accession>A0A382ZD52</accession>
<dbReference type="Gene3D" id="3.40.1800.10">
    <property type="entry name" value="His-Me finger endonucleases"/>
    <property type="match status" value="1"/>
</dbReference>
<dbReference type="AlphaFoldDB" id="A0A382ZD52"/>
<gene>
    <name evidence="1" type="ORF">METZ01_LOCUS445889</name>
</gene>